<protein>
    <submittedName>
        <fullName evidence="2">Uncharacterized protein</fullName>
    </submittedName>
</protein>
<feature type="chain" id="PRO_5008685811" evidence="1">
    <location>
        <begin position="23"/>
        <end position="75"/>
    </location>
</feature>
<dbReference type="AlphaFoldDB" id="A0A1C3WN36"/>
<keyword evidence="3" id="KW-1185">Reference proteome</keyword>
<evidence type="ECO:0000313" key="3">
    <source>
        <dbReference type="Proteomes" id="UP000199435"/>
    </source>
</evidence>
<name>A0A1C3WN36_9HYPH</name>
<evidence type="ECO:0000256" key="1">
    <source>
        <dbReference type="SAM" id="SignalP"/>
    </source>
</evidence>
<reference evidence="3" key="1">
    <citation type="submission" date="2016-08" db="EMBL/GenBank/DDBJ databases">
        <authorList>
            <person name="Varghese N."/>
            <person name="Submissions Spin"/>
        </authorList>
    </citation>
    <scope>NUCLEOTIDE SEQUENCE [LARGE SCALE GENOMIC DNA]</scope>
    <source>
        <strain evidence="3">HAMBI 2971</strain>
    </source>
</reference>
<feature type="signal peptide" evidence="1">
    <location>
        <begin position="1"/>
        <end position="22"/>
    </location>
</feature>
<keyword evidence="1" id="KW-0732">Signal</keyword>
<proteinExistence type="predicted"/>
<dbReference type="EMBL" id="FMAH01000034">
    <property type="protein sequence ID" value="SCB41391.1"/>
    <property type="molecule type" value="Genomic_DNA"/>
</dbReference>
<accession>A0A1C3WN36</accession>
<sequence>MRTFMMAVALLGIVSAATGASAQNHLATFREIAAGPLPLQPSRQWRKGTGCRIGFMERPSNPWAMRSCSGERKSM</sequence>
<gene>
    <name evidence="2" type="ORF">GA0061102_103416</name>
</gene>
<evidence type="ECO:0000313" key="2">
    <source>
        <dbReference type="EMBL" id="SCB41391.1"/>
    </source>
</evidence>
<organism evidence="2 3">
    <name type="scientific">Rhizobium miluonense</name>
    <dbReference type="NCBI Taxonomy" id="411945"/>
    <lineage>
        <taxon>Bacteria</taxon>
        <taxon>Pseudomonadati</taxon>
        <taxon>Pseudomonadota</taxon>
        <taxon>Alphaproteobacteria</taxon>
        <taxon>Hyphomicrobiales</taxon>
        <taxon>Rhizobiaceae</taxon>
        <taxon>Rhizobium/Agrobacterium group</taxon>
        <taxon>Rhizobium</taxon>
    </lineage>
</organism>
<dbReference type="Proteomes" id="UP000199435">
    <property type="component" value="Unassembled WGS sequence"/>
</dbReference>
<dbReference type="STRING" id="411945.GA0061102_103416"/>